<sequence>MQEGYKFHEVDEFTWDDLDRLEEIYKPKKQYIDEVFPFLF</sequence>
<dbReference type="AlphaFoldDB" id="A0AAW7N7B0"/>
<evidence type="ECO:0000313" key="2">
    <source>
        <dbReference type="Proteomes" id="UP001174888"/>
    </source>
</evidence>
<protein>
    <submittedName>
        <fullName evidence="1">Uncharacterized protein</fullName>
    </submittedName>
</protein>
<dbReference type="EMBL" id="JAUIQT010000001">
    <property type="protein sequence ID" value="MDN4833989.1"/>
    <property type="molecule type" value="Genomic_DNA"/>
</dbReference>
<evidence type="ECO:0000313" key="1">
    <source>
        <dbReference type="EMBL" id="MDN4833989.1"/>
    </source>
</evidence>
<reference evidence="1" key="1">
    <citation type="submission" date="2023-07" db="EMBL/GenBank/DDBJ databases">
        <title>Complete genome sequence of Ligilactobacillus salivarius SRCM217594 isolated from Gallus gallus domesticus feces.</title>
        <authorList>
            <person name="Yang H.-G."/>
            <person name="Ryu M.-S."/>
            <person name="Ha G.-S."/>
            <person name="Yang H.-J."/>
            <person name="Jeong D.-Y."/>
        </authorList>
    </citation>
    <scope>NUCLEOTIDE SEQUENCE</scope>
    <source>
        <strain evidence="1">SRCM217594</strain>
    </source>
</reference>
<proteinExistence type="predicted"/>
<gene>
    <name evidence="1" type="ORF">QYC35_07230</name>
</gene>
<comment type="caution">
    <text evidence="1">The sequence shown here is derived from an EMBL/GenBank/DDBJ whole genome shotgun (WGS) entry which is preliminary data.</text>
</comment>
<dbReference type="Proteomes" id="UP001174888">
    <property type="component" value="Unassembled WGS sequence"/>
</dbReference>
<organism evidence="1 2">
    <name type="scientific">Ligilactobacillus salivarius</name>
    <dbReference type="NCBI Taxonomy" id="1624"/>
    <lineage>
        <taxon>Bacteria</taxon>
        <taxon>Bacillati</taxon>
        <taxon>Bacillota</taxon>
        <taxon>Bacilli</taxon>
        <taxon>Lactobacillales</taxon>
        <taxon>Lactobacillaceae</taxon>
        <taxon>Ligilactobacillus</taxon>
    </lineage>
</organism>
<dbReference type="RefSeq" id="WP_263851822.1">
    <property type="nucleotide sequence ID" value="NZ_CP027644.1"/>
</dbReference>
<name>A0AAW7N7B0_9LACO</name>
<accession>A0AAW7N7B0</accession>